<evidence type="ECO:0000313" key="5">
    <source>
        <dbReference type="Proteomes" id="UP000294599"/>
    </source>
</evidence>
<dbReference type="Proteomes" id="UP000294599">
    <property type="component" value="Unassembled WGS sequence"/>
</dbReference>
<proteinExistence type="predicted"/>
<evidence type="ECO:0000256" key="2">
    <source>
        <dbReference type="ARBA" id="ARBA00022840"/>
    </source>
</evidence>
<evidence type="ECO:0000259" key="3">
    <source>
        <dbReference type="Pfam" id="PF06414"/>
    </source>
</evidence>
<dbReference type="InterPro" id="IPR010488">
    <property type="entry name" value="Zeta_toxin_domain"/>
</dbReference>
<evidence type="ECO:0000256" key="1">
    <source>
        <dbReference type="ARBA" id="ARBA00022741"/>
    </source>
</evidence>
<dbReference type="Gene3D" id="3.40.50.300">
    <property type="entry name" value="P-loop containing nucleotide triphosphate hydrolases"/>
    <property type="match status" value="1"/>
</dbReference>
<dbReference type="GO" id="GO:0005524">
    <property type="term" value="F:ATP binding"/>
    <property type="evidence" value="ECO:0007669"/>
    <property type="project" value="UniProtKB-KW"/>
</dbReference>
<dbReference type="InterPro" id="IPR027417">
    <property type="entry name" value="P-loop_NTPase"/>
</dbReference>
<keyword evidence="1" id="KW-0547">Nucleotide-binding</keyword>
<sequence>MDPSESQIAEDALAFARANRKRIARELTDKSIYQEEAEPVSVFMAGSPGAGKTEASIELIERFPEWRILRIDPDELRERIPDFRGGNAWLFQRAVSPLVDAVLDEAFRRRLSFVLDGTFASYEVARKNVQRSLSAGRPV</sequence>
<dbReference type="EMBL" id="SMAF01000001">
    <property type="protein sequence ID" value="TCT01460.1"/>
    <property type="molecule type" value="Genomic_DNA"/>
</dbReference>
<name>A0A4R3LM78_9GAMM</name>
<feature type="domain" description="Zeta toxin" evidence="3">
    <location>
        <begin position="25"/>
        <end position="137"/>
    </location>
</feature>
<keyword evidence="5" id="KW-1185">Reference proteome</keyword>
<gene>
    <name evidence="4" type="ORF">EDC25_101330</name>
</gene>
<dbReference type="SUPFAM" id="SSF52540">
    <property type="entry name" value="P-loop containing nucleoside triphosphate hydrolases"/>
    <property type="match status" value="1"/>
</dbReference>
<keyword evidence="2" id="KW-0067">ATP-binding</keyword>
<protein>
    <submittedName>
        <fullName evidence="4">Zeta toxin</fullName>
    </submittedName>
</protein>
<dbReference type="GO" id="GO:0016301">
    <property type="term" value="F:kinase activity"/>
    <property type="evidence" value="ECO:0007669"/>
    <property type="project" value="InterPro"/>
</dbReference>
<accession>A0A4R3LM78</accession>
<dbReference type="AlphaFoldDB" id="A0A4R3LM78"/>
<dbReference type="Pfam" id="PF06414">
    <property type="entry name" value="Zeta_toxin"/>
    <property type="match status" value="1"/>
</dbReference>
<reference evidence="4 5" key="1">
    <citation type="submission" date="2019-03" db="EMBL/GenBank/DDBJ databases">
        <title>Genomic Encyclopedia of Type Strains, Phase IV (KMG-IV): sequencing the most valuable type-strain genomes for metagenomic binning, comparative biology and taxonomic classification.</title>
        <authorList>
            <person name="Goeker M."/>
        </authorList>
    </citation>
    <scope>NUCLEOTIDE SEQUENCE [LARGE SCALE GENOMIC DNA]</scope>
    <source>
        <strain evidence="4 5">DSM 21944</strain>
    </source>
</reference>
<evidence type="ECO:0000313" key="4">
    <source>
        <dbReference type="EMBL" id="TCT01460.1"/>
    </source>
</evidence>
<comment type="caution">
    <text evidence="4">The sequence shown here is derived from an EMBL/GenBank/DDBJ whole genome shotgun (WGS) entry which is preliminary data.</text>
</comment>
<organism evidence="4 5">
    <name type="scientific">Pseudofulvimonas gallinarii</name>
    <dbReference type="NCBI Taxonomy" id="634155"/>
    <lineage>
        <taxon>Bacteria</taxon>
        <taxon>Pseudomonadati</taxon>
        <taxon>Pseudomonadota</taxon>
        <taxon>Gammaproteobacteria</taxon>
        <taxon>Lysobacterales</taxon>
        <taxon>Rhodanobacteraceae</taxon>
        <taxon>Pseudofulvimonas</taxon>
    </lineage>
</organism>